<evidence type="ECO:0000259" key="7">
    <source>
        <dbReference type="Pfam" id="PF14322"/>
    </source>
</evidence>
<evidence type="ECO:0000256" key="3">
    <source>
        <dbReference type="ARBA" id="ARBA00022729"/>
    </source>
</evidence>
<organism evidence="8 9">
    <name type="scientific">Rapidithrix thailandica</name>
    <dbReference type="NCBI Taxonomy" id="413964"/>
    <lineage>
        <taxon>Bacteria</taxon>
        <taxon>Pseudomonadati</taxon>
        <taxon>Bacteroidota</taxon>
        <taxon>Cytophagia</taxon>
        <taxon>Cytophagales</taxon>
        <taxon>Flammeovirgaceae</taxon>
        <taxon>Rapidithrix</taxon>
    </lineage>
</organism>
<dbReference type="EMBL" id="JBDKWZ010000009">
    <property type="protein sequence ID" value="MEN7549465.1"/>
    <property type="molecule type" value="Genomic_DNA"/>
</dbReference>
<dbReference type="Pfam" id="PF07980">
    <property type="entry name" value="SusD_RagB"/>
    <property type="match status" value="1"/>
</dbReference>
<protein>
    <submittedName>
        <fullName evidence="8">RagB/SusD family nutrient uptake outer membrane protein</fullName>
    </submittedName>
</protein>
<evidence type="ECO:0000256" key="2">
    <source>
        <dbReference type="ARBA" id="ARBA00006275"/>
    </source>
</evidence>
<keyword evidence="9" id="KW-1185">Reference proteome</keyword>
<evidence type="ECO:0000256" key="4">
    <source>
        <dbReference type="ARBA" id="ARBA00023136"/>
    </source>
</evidence>
<evidence type="ECO:0000313" key="9">
    <source>
        <dbReference type="Proteomes" id="UP001403385"/>
    </source>
</evidence>
<dbReference type="Pfam" id="PF14322">
    <property type="entry name" value="SusD-like_3"/>
    <property type="match status" value="1"/>
</dbReference>
<dbReference type="AlphaFoldDB" id="A0AAW9SAE8"/>
<keyword evidence="4" id="KW-0472">Membrane</keyword>
<dbReference type="InterPro" id="IPR033985">
    <property type="entry name" value="SusD-like_N"/>
</dbReference>
<comment type="caution">
    <text evidence="8">The sequence shown here is derived from an EMBL/GenBank/DDBJ whole genome shotgun (WGS) entry which is preliminary data.</text>
</comment>
<evidence type="ECO:0000256" key="5">
    <source>
        <dbReference type="ARBA" id="ARBA00023237"/>
    </source>
</evidence>
<dbReference type="RefSeq" id="WP_346822244.1">
    <property type="nucleotide sequence ID" value="NZ_JBDKWZ010000009.1"/>
</dbReference>
<accession>A0AAW9SAE8</accession>
<dbReference type="PROSITE" id="PS51257">
    <property type="entry name" value="PROKAR_LIPOPROTEIN"/>
    <property type="match status" value="1"/>
</dbReference>
<dbReference type="GO" id="GO:0009279">
    <property type="term" value="C:cell outer membrane"/>
    <property type="evidence" value="ECO:0007669"/>
    <property type="project" value="UniProtKB-SubCell"/>
</dbReference>
<evidence type="ECO:0000259" key="6">
    <source>
        <dbReference type="Pfam" id="PF07980"/>
    </source>
</evidence>
<evidence type="ECO:0000313" key="8">
    <source>
        <dbReference type="EMBL" id="MEN7549465.1"/>
    </source>
</evidence>
<dbReference type="SUPFAM" id="SSF48452">
    <property type="entry name" value="TPR-like"/>
    <property type="match status" value="1"/>
</dbReference>
<dbReference type="Proteomes" id="UP001403385">
    <property type="component" value="Unassembled WGS sequence"/>
</dbReference>
<sequence>MKFLKYILCIPVLGLLVSCEDFLDRPPLDAIGTDSYWKTAGDLENYVMQFYPKLPSHGTGAGMPIEDANSDNMILAVANATLNGERPITTGNWIGDWDEIRSLNIFFDNYQKVEDGFDTYKHFVGEAHFFKAWFYFRLLRVYGDVPWYAKELTPGDEDLTKARDPRTLVADSVLAHIDKAIEYLDPRSDAGNSRLNKEAALAFKTRVALFEGTWQKYHEGTPFASEGADPAKYFQACVDAAEELINGSYTKGIYNTGSPDWDYYTLFGLDNMSQVEEVLLYRISNSGESMGNNVQFYTTVRTNEMGITWSLVSSYLGKNGEPYDYLGLASTTKGNAFLSQVANDCDPRLKATVWIPGDLRVASSGEVFDKPFIDKGGEEVCPTGFQVKKFSNPGSPGAGGVWGGNSETGYILFRYAEVLLNYAEAKYEMEGTVAYDALNLLRQRAGMPDFSINPQGADLNPVDYGYPVTDALYEIRRERRVELALEGQRQEDYQRWAAHGLFKGKKPLGYPFDASEFPGFTPPLDPNGLIDYFANQLPSGFQFKENRDYLDDIPQTELTLNPNLEQNPGWE</sequence>
<comment type="subcellular location">
    <subcellularLocation>
        <location evidence="1">Cell outer membrane</location>
    </subcellularLocation>
</comment>
<name>A0AAW9SAE8_9BACT</name>
<reference evidence="8 9" key="1">
    <citation type="submission" date="2024-04" db="EMBL/GenBank/DDBJ databases">
        <title>Novel genus in family Flammeovirgaceae.</title>
        <authorList>
            <person name="Nguyen T.H."/>
            <person name="Vuong T.Q."/>
            <person name="Le H."/>
            <person name="Kim S.-G."/>
        </authorList>
    </citation>
    <scope>NUCLEOTIDE SEQUENCE [LARGE SCALE GENOMIC DNA]</scope>
    <source>
        <strain evidence="8 9">JCM 23209</strain>
    </source>
</reference>
<feature type="domain" description="RagB/SusD" evidence="6">
    <location>
        <begin position="302"/>
        <end position="570"/>
    </location>
</feature>
<feature type="domain" description="SusD-like N-terminal" evidence="7">
    <location>
        <begin position="89"/>
        <end position="209"/>
    </location>
</feature>
<dbReference type="InterPro" id="IPR011990">
    <property type="entry name" value="TPR-like_helical_dom_sf"/>
</dbReference>
<gene>
    <name evidence="8" type="ORF">AAG747_16195</name>
</gene>
<proteinExistence type="inferred from homology"/>
<dbReference type="Gene3D" id="1.25.40.390">
    <property type="match status" value="1"/>
</dbReference>
<evidence type="ECO:0000256" key="1">
    <source>
        <dbReference type="ARBA" id="ARBA00004442"/>
    </source>
</evidence>
<dbReference type="InterPro" id="IPR012944">
    <property type="entry name" value="SusD_RagB_dom"/>
</dbReference>
<comment type="similarity">
    <text evidence="2">Belongs to the SusD family.</text>
</comment>
<keyword evidence="3" id="KW-0732">Signal</keyword>
<keyword evidence="5" id="KW-0998">Cell outer membrane</keyword>